<proteinExistence type="predicted"/>
<organism evidence="1 2">
    <name type="scientific">Naganishia onofrii</name>
    <dbReference type="NCBI Taxonomy" id="1851511"/>
    <lineage>
        <taxon>Eukaryota</taxon>
        <taxon>Fungi</taxon>
        <taxon>Dikarya</taxon>
        <taxon>Basidiomycota</taxon>
        <taxon>Agaricomycotina</taxon>
        <taxon>Tremellomycetes</taxon>
        <taxon>Filobasidiales</taxon>
        <taxon>Filobasidiaceae</taxon>
        <taxon>Naganishia</taxon>
    </lineage>
</organism>
<comment type="caution">
    <text evidence="1">The sequence shown here is derived from an EMBL/GenBank/DDBJ whole genome shotgun (WGS) entry which is preliminary data.</text>
</comment>
<evidence type="ECO:0000313" key="2">
    <source>
        <dbReference type="Proteomes" id="UP001234202"/>
    </source>
</evidence>
<sequence>MVEPPKRSRAPFLLRWLVLNLIRLVGVVAIAWAIGVQIALLIGDVRGATNQSTDTSAQYSVSSPSNSSLGSSTAGILPLTSSKIVNADISKIVNSVPRLETQSVSPILSQILKPTDIIDVPDPRLIFASTSSALLEFPQPTAAPQKVPVVLYPNAASALPPSLPEGGIINLKKREEPAETAAQALNNASIAERYFQESTVPDQAGGLLFAVLQRALACLALLVLLPGQLGWPERFLIKHLHLLSMRSSGLALGSGKIWIGTDMQRHFVSDTYRLPGMLLLCSGGLDVLIAAFLIFQQSQKNKGQLVANREVYLRYHIAQRFLFWTNVPLEAFYSNDLFGLSQAAPGEAEKANMSQARPYAAEYPTFARGGLDDPESQIPDIHGEKPTTTHNRRRMETIDEETEDLSEQVVENTRLNARSSAPLQDARPPPHTQRIPPPQIPAEIAALPDSIQKMWKGVQPRFAANPGTTVPQIQLQPSTPSTIASGNQSIKFGRPDTMLSTSSVGSTSTDKSAQERSRLISGSARAFPVPPERAAAHARSRPKSHLVNRRMDDTRLMPPKKSALRRHSQFASPPERRLSSEETEHISAAPDVPDDEQKKREEISRRSFVRFDLHRMSGCSTDSASSADSGLSDILPPKPAMSVEKSQPQTAEDFETMRRTESDSSIYSGIVQEVHRINTTAATVTKPSSKLASPSRLSYLLTDESSPESPFSDIFAAETKQEGRTRQSELCNNRLNCVHVGGRKYRKAGAHCTIHRVFVFRSPSTLTRRRPGGLCHEDEEAHVTPRCLGFDIRFL</sequence>
<dbReference type="Proteomes" id="UP001234202">
    <property type="component" value="Unassembled WGS sequence"/>
</dbReference>
<name>A0ACC2XPG1_9TREE</name>
<reference evidence="1" key="1">
    <citation type="submission" date="2023-04" db="EMBL/GenBank/DDBJ databases">
        <title>Draft Genome sequencing of Naganishia species isolated from polar environments using Oxford Nanopore Technology.</title>
        <authorList>
            <person name="Leo P."/>
            <person name="Venkateswaran K."/>
        </authorList>
    </citation>
    <scope>NUCLEOTIDE SEQUENCE</scope>
    <source>
        <strain evidence="1">DBVPG 5303</strain>
    </source>
</reference>
<dbReference type="EMBL" id="JASBWV010000007">
    <property type="protein sequence ID" value="KAJ9125857.1"/>
    <property type="molecule type" value="Genomic_DNA"/>
</dbReference>
<keyword evidence="2" id="KW-1185">Reference proteome</keyword>
<accession>A0ACC2XPG1</accession>
<protein>
    <submittedName>
        <fullName evidence="1">Uncharacterized protein</fullName>
    </submittedName>
</protein>
<gene>
    <name evidence="1" type="ORF">QFC24_002641</name>
</gene>
<evidence type="ECO:0000313" key="1">
    <source>
        <dbReference type="EMBL" id="KAJ9125857.1"/>
    </source>
</evidence>